<protein>
    <submittedName>
        <fullName evidence="2">Str. FM013</fullName>
    </submittedName>
</protein>
<reference evidence="2 3" key="1">
    <citation type="journal article" date="2014" name="Nat. Commun.">
        <title>Multiple recent horizontal transfers of a large genomic region in cheese making fungi.</title>
        <authorList>
            <person name="Cheeseman K."/>
            <person name="Ropars J."/>
            <person name="Renault P."/>
            <person name="Dupont J."/>
            <person name="Gouzy J."/>
            <person name="Branca A."/>
            <person name="Abraham A.L."/>
            <person name="Ceppi M."/>
            <person name="Conseiller E."/>
            <person name="Debuchy R."/>
            <person name="Malagnac F."/>
            <person name="Goarin A."/>
            <person name="Silar P."/>
            <person name="Lacoste S."/>
            <person name="Sallet E."/>
            <person name="Bensimon A."/>
            <person name="Giraud T."/>
            <person name="Brygoo Y."/>
        </authorList>
    </citation>
    <scope>NUCLEOTIDE SEQUENCE [LARGE SCALE GENOMIC DNA]</scope>
    <source>
        <strain evidence="3">FM 013</strain>
        <strain evidence="2">FM013</strain>
    </source>
</reference>
<evidence type="ECO:0000313" key="2">
    <source>
        <dbReference type="EMBL" id="CRL31222.1"/>
    </source>
</evidence>
<name>A0A0G4PXU6_PENC3</name>
<evidence type="ECO:0000313" key="3">
    <source>
        <dbReference type="Proteomes" id="UP000053732"/>
    </source>
</evidence>
<keyword evidence="3" id="KW-1185">Reference proteome</keyword>
<evidence type="ECO:0000313" key="1">
    <source>
        <dbReference type="EMBL" id="CRL31162.1"/>
    </source>
</evidence>
<gene>
    <name evidence="1" type="ORF">PCAMFM013_S082g000009</name>
    <name evidence="2" type="ORF">PCAMFM013_S091g000005</name>
</gene>
<proteinExistence type="predicted"/>
<dbReference type="EMBL" id="HG793213">
    <property type="protein sequence ID" value="CRL31162.1"/>
    <property type="molecule type" value="Genomic_DNA"/>
</dbReference>
<organism evidence="2 3">
    <name type="scientific">Penicillium camemberti (strain FM 013)</name>
    <dbReference type="NCBI Taxonomy" id="1429867"/>
    <lineage>
        <taxon>Eukaryota</taxon>
        <taxon>Fungi</taxon>
        <taxon>Dikarya</taxon>
        <taxon>Ascomycota</taxon>
        <taxon>Pezizomycotina</taxon>
        <taxon>Eurotiomycetes</taxon>
        <taxon>Eurotiomycetidae</taxon>
        <taxon>Eurotiales</taxon>
        <taxon>Aspergillaceae</taxon>
        <taxon>Penicillium</taxon>
    </lineage>
</organism>
<dbReference type="EMBL" id="HG793222">
    <property type="protein sequence ID" value="CRL31222.1"/>
    <property type="molecule type" value="Genomic_DNA"/>
</dbReference>
<dbReference type="AlphaFoldDB" id="A0A0G4PXU6"/>
<dbReference type="Proteomes" id="UP000053732">
    <property type="component" value="Unassembled WGS sequence"/>
</dbReference>
<sequence length="49" mass="5342">MKMPTGTSLWFLEVGAQDPRSSNGLPGGYVAPRSCFFAPRNRTKAPESK</sequence>
<accession>A0A0G4PXU6</accession>